<name>A0A9D1PHR3_9FIRM</name>
<dbReference type="InterPro" id="IPR014245">
    <property type="entry name" value="Spore_III_AF"/>
</dbReference>
<evidence type="ECO:0000256" key="1">
    <source>
        <dbReference type="SAM" id="Phobius"/>
    </source>
</evidence>
<dbReference type="EMBL" id="DXIE01000021">
    <property type="protein sequence ID" value="HIV61779.1"/>
    <property type="molecule type" value="Genomic_DNA"/>
</dbReference>
<dbReference type="AlphaFoldDB" id="A0A9D1PHR3"/>
<gene>
    <name evidence="2" type="ORF">H9746_02885</name>
</gene>
<reference evidence="2" key="1">
    <citation type="journal article" date="2021" name="PeerJ">
        <title>Extensive microbial diversity within the chicken gut microbiome revealed by metagenomics and culture.</title>
        <authorList>
            <person name="Gilroy R."/>
            <person name="Ravi A."/>
            <person name="Getino M."/>
            <person name="Pursley I."/>
            <person name="Horton D.L."/>
            <person name="Alikhan N.F."/>
            <person name="Baker D."/>
            <person name="Gharbi K."/>
            <person name="Hall N."/>
            <person name="Watson M."/>
            <person name="Adriaenssens E.M."/>
            <person name="Foster-Nyarko E."/>
            <person name="Jarju S."/>
            <person name="Secka A."/>
            <person name="Antonio M."/>
            <person name="Oren A."/>
            <person name="Chaudhuri R.R."/>
            <person name="La Ragione R."/>
            <person name="Hildebrand F."/>
            <person name="Pallen M.J."/>
        </authorList>
    </citation>
    <scope>NUCLEOTIDE SEQUENCE</scope>
    <source>
        <strain evidence="2">CHK193-4272</strain>
    </source>
</reference>
<dbReference type="PROSITE" id="PS51257">
    <property type="entry name" value="PROKAR_LIPOPROTEIN"/>
    <property type="match status" value="1"/>
</dbReference>
<keyword evidence="1" id="KW-0472">Membrane</keyword>
<reference evidence="2" key="2">
    <citation type="submission" date="2021-04" db="EMBL/GenBank/DDBJ databases">
        <authorList>
            <person name="Gilroy R."/>
        </authorList>
    </citation>
    <scope>NUCLEOTIDE SEQUENCE</scope>
    <source>
        <strain evidence="2">CHK193-4272</strain>
    </source>
</reference>
<feature type="transmembrane region" description="Helical" evidence="1">
    <location>
        <begin position="7"/>
        <end position="25"/>
    </location>
</feature>
<evidence type="ECO:0000313" key="3">
    <source>
        <dbReference type="Proteomes" id="UP000886808"/>
    </source>
</evidence>
<sequence>MNGILKAIIISVTISSLFGCIVLSLVPNGVMKEIAKFTVGLFIANALFTPITQIKFPSMESIFIKKDSKIQTEIENAKNQSNEMILEVSNQNLCDNIAENLKNQGYICDIKAELSLDKDNNINIDNIYIYSDIDDYPKISEFIQSNYQIAKENIKHVET</sequence>
<keyword evidence="1" id="KW-1133">Transmembrane helix</keyword>
<proteinExistence type="predicted"/>
<dbReference type="Pfam" id="PF09581">
    <property type="entry name" value="Spore_III_AF"/>
    <property type="match status" value="1"/>
</dbReference>
<organism evidence="2 3">
    <name type="scientific">Candidatus Butyricicoccus avistercoris</name>
    <dbReference type="NCBI Taxonomy" id="2838518"/>
    <lineage>
        <taxon>Bacteria</taxon>
        <taxon>Bacillati</taxon>
        <taxon>Bacillota</taxon>
        <taxon>Clostridia</taxon>
        <taxon>Eubacteriales</taxon>
        <taxon>Butyricicoccaceae</taxon>
        <taxon>Butyricicoccus</taxon>
    </lineage>
</organism>
<protein>
    <submittedName>
        <fullName evidence="2">Stage III sporulation protein AF</fullName>
    </submittedName>
</protein>
<comment type="caution">
    <text evidence="2">The sequence shown here is derived from an EMBL/GenBank/DDBJ whole genome shotgun (WGS) entry which is preliminary data.</text>
</comment>
<accession>A0A9D1PHR3</accession>
<keyword evidence="1" id="KW-0812">Transmembrane</keyword>
<evidence type="ECO:0000313" key="2">
    <source>
        <dbReference type="EMBL" id="HIV61779.1"/>
    </source>
</evidence>
<dbReference type="Proteomes" id="UP000886808">
    <property type="component" value="Unassembled WGS sequence"/>
</dbReference>